<feature type="transmembrane region" description="Helical" evidence="8">
    <location>
        <begin position="56"/>
        <end position="77"/>
    </location>
</feature>
<feature type="transmembrane region" description="Helical" evidence="8">
    <location>
        <begin position="107"/>
        <end position="131"/>
    </location>
</feature>
<evidence type="ECO:0000313" key="11">
    <source>
        <dbReference type="Proteomes" id="UP000005297"/>
    </source>
</evidence>
<dbReference type="NCBIfam" id="TIGR00835">
    <property type="entry name" value="agcS"/>
    <property type="match status" value="1"/>
</dbReference>
<dbReference type="eggNOG" id="COG1115">
    <property type="taxonomic scope" value="Bacteria"/>
</dbReference>
<sequence length="510" mass="54430">MKQLFRPIILLSLLLPAQLAFAQAESAPDVDAFFGSLNGYLGSVLFYDVMPGEAEVPFIVAWLVVGAVYLTCRFGFINVRMMGHALRVIRGKYQSPEDRGEVSPFQALTTALSATVGLGNIAGVAIAVSIGGPGATFWMIIAGFFGMTSKFTEVTLAQMYREFRSDGRIMGGAMEYLSKGFAEKGMAGVGRMLAILFAVLCVGASFGGGNAFQVSQALGAVQNELPFFTTYPWVFGVFMAGAVGLVIIGGIKRIAHAAEAVVPTMVFIYLSACLWIIISHATDIPAAVMSIITGAFAPTAVAGGVVGVIVQGFKRAAFSSEAGIGSAAIAHSAASVRYPIRQGFVALYEPFIDTVIICTMTALVIVLTGVYNAPEHHALVEASKGAALTAVAFGSVISWFPIILSVSVVLFAYSTMISWSYYGERCWTYVFGERFSMVYRIIFLMFIVLASLVSAGNILDFSDLLLLGMAFPNFLALYLLQGKVAAALKDYLARLRSGELDREVINGDAI</sequence>
<keyword evidence="8" id="KW-0997">Cell inner membrane</keyword>
<evidence type="ECO:0000256" key="5">
    <source>
        <dbReference type="ARBA" id="ARBA00022692"/>
    </source>
</evidence>
<keyword evidence="11" id="KW-1185">Reference proteome</keyword>
<feature type="transmembrane region" description="Helical" evidence="8">
    <location>
        <begin position="351"/>
        <end position="371"/>
    </location>
</feature>
<feature type="transmembrane region" description="Helical" evidence="8">
    <location>
        <begin position="137"/>
        <end position="160"/>
    </location>
</feature>
<dbReference type="STRING" id="314344.AL013_03660"/>
<keyword evidence="7 8" id="KW-0472">Membrane</keyword>
<feature type="transmembrane region" description="Helical" evidence="8">
    <location>
        <begin position="284"/>
        <end position="310"/>
    </location>
</feature>
<keyword evidence="6 8" id="KW-1133">Transmembrane helix</keyword>
<evidence type="ECO:0000256" key="8">
    <source>
        <dbReference type="RuleBase" id="RU363064"/>
    </source>
</evidence>
<evidence type="ECO:0000256" key="2">
    <source>
        <dbReference type="ARBA" id="ARBA00009261"/>
    </source>
</evidence>
<dbReference type="InParanoid" id="Q0F3T3"/>
<feature type="transmembrane region" description="Helical" evidence="8">
    <location>
        <begin position="464"/>
        <end position="480"/>
    </location>
</feature>
<feature type="transmembrane region" description="Helical" evidence="8">
    <location>
        <begin position="391"/>
        <end position="416"/>
    </location>
</feature>
<feature type="transmembrane region" description="Helical" evidence="8">
    <location>
        <begin position="437"/>
        <end position="458"/>
    </location>
</feature>
<keyword evidence="3 8" id="KW-0813">Transport</keyword>
<evidence type="ECO:0000256" key="1">
    <source>
        <dbReference type="ARBA" id="ARBA00004651"/>
    </source>
</evidence>
<feature type="signal peptide" evidence="9">
    <location>
        <begin position="1"/>
        <end position="22"/>
    </location>
</feature>
<evidence type="ECO:0000256" key="7">
    <source>
        <dbReference type="ARBA" id="ARBA00023136"/>
    </source>
</evidence>
<evidence type="ECO:0000256" key="4">
    <source>
        <dbReference type="ARBA" id="ARBA00022475"/>
    </source>
</evidence>
<dbReference type="Pfam" id="PF01235">
    <property type="entry name" value="Na_Ala_symp"/>
    <property type="match status" value="1"/>
</dbReference>
<evidence type="ECO:0000313" key="10">
    <source>
        <dbReference type="EMBL" id="EAU55858.1"/>
    </source>
</evidence>
<comment type="subcellular location">
    <subcellularLocation>
        <location evidence="8">Cell inner membrane</location>
        <topology evidence="8">Multi-pass membrane protein</topology>
    </subcellularLocation>
    <subcellularLocation>
        <location evidence="1">Cell membrane</location>
        <topology evidence="1">Multi-pass membrane protein</topology>
    </subcellularLocation>
</comment>
<keyword evidence="8" id="KW-0769">Symport</keyword>
<dbReference type="FunCoup" id="Q0F3T3">
    <property type="interactions" value="154"/>
</dbReference>
<name>Q0F3T3_9PROT</name>
<dbReference type="InterPro" id="IPR001463">
    <property type="entry name" value="Na/Ala_symport"/>
</dbReference>
<proteinExistence type="inferred from homology"/>
<comment type="caution">
    <text evidence="10">The sequence shown here is derived from an EMBL/GenBank/DDBJ whole genome shotgun (WGS) entry which is preliminary data.</text>
</comment>
<dbReference type="PANTHER" id="PTHR30330">
    <property type="entry name" value="AGSS FAMILY TRANSPORTER, SODIUM-ALANINE"/>
    <property type="match status" value="1"/>
</dbReference>
<reference evidence="10 11" key="1">
    <citation type="submission" date="2006-09" db="EMBL/GenBank/DDBJ databases">
        <authorList>
            <person name="Emerson D."/>
            <person name="Ferriera S."/>
            <person name="Johnson J."/>
            <person name="Kravitz S."/>
            <person name="Halpern A."/>
            <person name="Remington K."/>
            <person name="Beeson K."/>
            <person name="Tran B."/>
            <person name="Rogers Y.-H."/>
            <person name="Friedman R."/>
            <person name="Venter J.C."/>
        </authorList>
    </citation>
    <scope>NUCLEOTIDE SEQUENCE [LARGE SCALE GENOMIC DNA]</scope>
    <source>
        <strain evidence="10 11">PV-1</strain>
    </source>
</reference>
<gene>
    <name evidence="10" type="ORF">SPV1_03538</name>
</gene>
<evidence type="ECO:0000256" key="9">
    <source>
        <dbReference type="SAM" id="SignalP"/>
    </source>
</evidence>
<evidence type="ECO:0000256" key="3">
    <source>
        <dbReference type="ARBA" id="ARBA00022448"/>
    </source>
</evidence>
<keyword evidence="9" id="KW-0732">Signal</keyword>
<dbReference type="HOGENOM" id="CLU_024867_1_1_0"/>
<dbReference type="RefSeq" id="WP_009851004.1">
    <property type="nucleotide sequence ID" value="NZ_DS022295.1"/>
</dbReference>
<keyword evidence="4" id="KW-1003">Cell membrane</keyword>
<feature type="transmembrane region" description="Helical" evidence="8">
    <location>
        <begin position="232"/>
        <end position="251"/>
    </location>
</feature>
<keyword evidence="5 8" id="KW-0812">Transmembrane</keyword>
<dbReference type="PRINTS" id="PR00175">
    <property type="entry name" value="NAALASMPORT"/>
</dbReference>
<dbReference type="GO" id="GO:0005886">
    <property type="term" value="C:plasma membrane"/>
    <property type="evidence" value="ECO:0007669"/>
    <property type="project" value="UniProtKB-SubCell"/>
</dbReference>
<dbReference type="AlphaFoldDB" id="Q0F3T3"/>
<feature type="transmembrane region" description="Helical" evidence="8">
    <location>
        <begin position="258"/>
        <end position="278"/>
    </location>
</feature>
<dbReference type="EMBL" id="AATS01000001">
    <property type="protein sequence ID" value="EAU55858.1"/>
    <property type="molecule type" value="Genomic_DNA"/>
</dbReference>
<dbReference type="PANTHER" id="PTHR30330:SF3">
    <property type="entry name" value="TRANSCRIPTIONAL REGULATOR, LRP FAMILY"/>
    <property type="match status" value="1"/>
</dbReference>
<feature type="transmembrane region" description="Helical" evidence="8">
    <location>
        <begin position="193"/>
        <end position="212"/>
    </location>
</feature>
<dbReference type="GO" id="GO:0005283">
    <property type="term" value="F:amino acid:sodium symporter activity"/>
    <property type="evidence" value="ECO:0007669"/>
    <property type="project" value="InterPro"/>
</dbReference>
<organism evidence="10 11">
    <name type="scientific">Mariprofundus ferrooxydans PV-1</name>
    <dbReference type="NCBI Taxonomy" id="314345"/>
    <lineage>
        <taxon>Bacteria</taxon>
        <taxon>Pseudomonadati</taxon>
        <taxon>Pseudomonadota</taxon>
        <taxon>Candidatius Mariprofundia</taxon>
        <taxon>Mariprofundales</taxon>
        <taxon>Mariprofundaceae</taxon>
        <taxon>Mariprofundus</taxon>
    </lineage>
</organism>
<accession>Q0F3T3</accession>
<feature type="chain" id="PRO_5004171505" evidence="9">
    <location>
        <begin position="23"/>
        <end position="510"/>
    </location>
</feature>
<dbReference type="Gene3D" id="1.20.1740.10">
    <property type="entry name" value="Amino acid/polyamine transporter I"/>
    <property type="match status" value="1"/>
</dbReference>
<comment type="similarity">
    <text evidence="2 8">Belongs to the alanine or glycine:cation symporter (AGCS) (TC 2.A.25) family.</text>
</comment>
<evidence type="ECO:0000256" key="6">
    <source>
        <dbReference type="ARBA" id="ARBA00022989"/>
    </source>
</evidence>
<dbReference type="Proteomes" id="UP000005297">
    <property type="component" value="Unassembled WGS sequence"/>
</dbReference>
<protein>
    <submittedName>
        <fullName evidence="10">Sodium:alanine symporter</fullName>
    </submittedName>
</protein>
<dbReference type="OrthoDB" id="9806926at2"/>